<protein>
    <submittedName>
        <fullName evidence="2">HD domain-containing protein</fullName>
    </submittedName>
</protein>
<proteinExistence type="predicted"/>
<dbReference type="SMART" id="SM00471">
    <property type="entry name" value="HDc"/>
    <property type="match status" value="1"/>
</dbReference>
<dbReference type="PANTHER" id="PTHR33594:SF1">
    <property type="entry name" value="HD_PDEASE DOMAIN-CONTAINING PROTEIN"/>
    <property type="match status" value="1"/>
</dbReference>
<dbReference type="Proteomes" id="UP000452141">
    <property type="component" value="Unassembled WGS sequence"/>
</dbReference>
<dbReference type="RefSeq" id="WP_154486667.1">
    <property type="nucleotide sequence ID" value="NZ_VUMW01000007.1"/>
</dbReference>
<dbReference type="EMBL" id="VUMW01000007">
    <property type="protein sequence ID" value="MST79659.1"/>
    <property type="molecule type" value="Genomic_DNA"/>
</dbReference>
<feature type="domain" description="HD/PDEase" evidence="1">
    <location>
        <begin position="18"/>
        <end position="138"/>
    </location>
</feature>
<dbReference type="Pfam" id="PF01966">
    <property type="entry name" value="HD"/>
    <property type="match status" value="1"/>
</dbReference>
<organism evidence="2 3">
    <name type="scientific">Lactobacillus equicursoris</name>
    <dbReference type="NCBI Taxonomy" id="420645"/>
    <lineage>
        <taxon>Bacteria</taxon>
        <taxon>Bacillati</taxon>
        <taxon>Bacillota</taxon>
        <taxon>Bacilli</taxon>
        <taxon>Lactobacillales</taxon>
        <taxon>Lactobacillaceae</taxon>
        <taxon>Lactobacillus</taxon>
    </lineage>
</organism>
<name>A0A844FMW2_9LACO</name>
<accession>A0A844FMW2</accession>
<reference evidence="2 3" key="1">
    <citation type="submission" date="2019-08" db="EMBL/GenBank/DDBJ databases">
        <title>In-depth cultivation of the pig gut microbiome towards novel bacterial diversity and tailored functional studies.</title>
        <authorList>
            <person name="Wylensek D."/>
            <person name="Hitch T.C.A."/>
            <person name="Clavel T."/>
        </authorList>
    </citation>
    <scope>NUCLEOTIDE SEQUENCE [LARGE SCALE GENOMIC DNA]</scope>
    <source>
        <strain evidence="2 3">WCA-470BD-2E</strain>
    </source>
</reference>
<dbReference type="AlphaFoldDB" id="A0A844FMW2"/>
<dbReference type="InterPro" id="IPR003607">
    <property type="entry name" value="HD/PDEase_dom"/>
</dbReference>
<comment type="caution">
    <text evidence="2">The sequence shown here is derived from an EMBL/GenBank/DDBJ whole genome shotgun (WGS) entry which is preliminary data.</text>
</comment>
<evidence type="ECO:0000259" key="1">
    <source>
        <dbReference type="SMART" id="SM00471"/>
    </source>
</evidence>
<dbReference type="Gene3D" id="1.10.472.50">
    <property type="entry name" value="HD-domain/PDEase-like"/>
    <property type="match status" value="1"/>
</dbReference>
<evidence type="ECO:0000313" key="2">
    <source>
        <dbReference type="EMBL" id="MST79659.1"/>
    </source>
</evidence>
<sequence>MKRELIINYVKENLADERTGHDYYHGLRTAKLSEGMLLKDQPDASQTSRDIAFTAAMVHDTIDEKVCADPDRVLAELKELFAQAGLDEEAQDNIFFTIEHMSFSKNIEHRYQLSLEGEYVQDADRLESLGAIGIARAFVYSGKHDDKIYDPEIKPAKLVDHDQYRNHEETTINHFYEKLFKLVDLMNTKAAQAEAVRRTDYMHEFVDEFLQEWNLD</sequence>
<evidence type="ECO:0000313" key="3">
    <source>
        <dbReference type="Proteomes" id="UP000452141"/>
    </source>
</evidence>
<dbReference type="InterPro" id="IPR006674">
    <property type="entry name" value="HD_domain"/>
</dbReference>
<dbReference type="SUPFAM" id="SSF109604">
    <property type="entry name" value="HD-domain/PDEase-like"/>
    <property type="match status" value="1"/>
</dbReference>
<dbReference type="PANTHER" id="PTHR33594">
    <property type="entry name" value="SUPERFAMILY HYDROLASE, PUTATIVE (AFU_ORTHOLOGUE AFUA_1G03035)-RELATED"/>
    <property type="match status" value="1"/>
</dbReference>
<gene>
    <name evidence="2" type="ORF">FYJ61_04005</name>
</gene>
<dbReference type="Gene3D" id="1.20.58.1910">
    <property type="match status" value="1"/>
</dbReference>